<dbReference type="Gene3D" id="1.10.4080.10">
    <property type="entry name" value="ADP-ribosylation/Crystallin J1"/>
    <property type="match status" value="1"/>
</dbReference>
<keyword evidence="1" id="KW-0460">Magnesium</keyword>
<dbReference type="GO" id="GO:0016787">
    <property type="term" value="F:hydrolase activity"/>
    <property type="evidence" value="ECO:0007669"/>
    <property type="project" value="UniProtKB-KW"/>
</dbReference>
<dbReference type="AlphaFoldDB" id="A0A4U9VCH9"/>
<accession>A0A4U9VCH9</accession>
<gene>
    <name evidence="2" type="ORF">NCTC12965_05123</name>
</gene>
<organism evidence="2">
    <name type="scientific">Serratia fonticola</name>
    <dbReference type="NCBI Taxonomy" id="47917"/>
    <lineage>
        <taxon>Bacteria</taxon>
        <taxon>Pseudomonadati</taxon>
        <taxon>Pseudomonadota</taxon>
        <taxon>Gammaproteobacteria</taxon>
        <taxon>Enterobacterales</taxon>
        <taxon>Yersiniaceae</taxon>
        <taxon>Serratia</taxon>
    </lineage>
</organism>
<feature type="binding site" evidence="1">
    <location>
        <position position="33"/>
    </location>
    <ligand>
        <name>Mg(2+)</name>
        <dbReference type="ChEBI" id="CHEBI:18420"/>
        <label>1</label>
    </ligand>
</feature>
<name>A0A4U9VCH9_SERFO</name>
<comment type="cofactor">
    <cofactor evidence="1">
        <name>Mg(2+)</name>
        <dbReference type="ChEBI" id="CHEBI:18420"/>
    </cofactor>
    <text evidence="1">Binds 2 magnesium ions per subunit.</text>
</comment>
<feature type="binding site" evidence="1">
    <location>
        <position position="35"/>
    </location>
    <ligand>
        <name>Mg(2+)</name>
        <dbReference type="ChEBI" id="CHEBI:18420"/>
        <label>1</label>
    </ligand>
</feature>
<dbReference type="Pfam" id="PF03747">
    <property type="entry name" value="ADP_ribosyl_GH"/>
    <property type="match status" value="1"/>
</dbReference>
<dbReference type="InterPro" id="IPR036705">
    <property type="entry name" value="Ribosyl_crysJ1_sf"/>
</dbReference>
<keyword evidence="1" id="KW-0479">Metal-binding</keyword>
<proteinExistence type="predicted"/>
<dbReference type="SUPFAM" id="SSF101478">
    <property type="entry name" value="ADP-ribosylglycohydrolase"/>
    <property type="match status" value="1"/>
</dbReference>
<dbReference type="EMBL" id="CABEEZ010000111">
    <property type="protein sequence ID" value="VTR44556.1"/>
    <property type="molecule type" value="Genomic_DNA"/>
</dbReference>
<dbReference type="InterPro" id="IPR005502">
    <property type="entry name" value="Ribosyl_crysJ1"/>
</dbReference>
<reference evidence="2" key="1">
    <citation type="submission" date="2019-05" db="EMBL/GenBank/DDBJ databases">
        <authorList>
            <consortium name="Pathogen Informatics"/>
        </authorList>
    </citation>
    <scope>NUCLEOTIDE SEQUENCE [LARGE SCALE GENOMIC DNA]</scope>
    <source>
        <strain evidence="2">NCTC12965</strain>
    </source>
</reference>
<protein>
    <submittedName>
        <fullName evidence="2">ADP-ribosylglycohydrolase</fullName>
    </submittedName>
</protein>
<dbReference type="GO" id="GO:0046872">
    <property type="term" value="F:metal ion binding"/>
    <property type="evidence" value="ECO:0007669"/>
    <property type="project" value="UniProtKB-KW"/>
</dbReference>
<evidence type="ECO:0000256" key="1">
    <source>
        <dbReference type="PIRSR" id="PIRSR605502-1"/>
    </source>
</evidence>
<evidence type="ECO:0000313" key="2">
    <source>
        <dbReference type="EMBL" id="VTR44556.1"/>
    </source>
</evidence>
<sequence length="79" mass="8385">MSVKRYRLPLACSPAAPPIRLMLLFPQLNIGNDTDTVATMVGAISGAFHGAAALPADYLSILDRMNHFSLEALAGSITQ</sequence>
<keyword evidence="2" id="KW-0378">Hydrolase</keyword>
<feature type="binding site" evidence="1">
    <location>
        <position position="36"/>
    </location>
    <ligand>
        <name>Mg(2+)</name>
        <dbReference type="ChEBI" id="CHEBI:18420"/>
        <label>1</label>
    </ligand>
</feature>